<sequence length="333" mass="38174">MNRLTKLKKGDLIGIFSPSSPITYTCPKRFERGKNFLRNKGFKILEGSSTGKNDFYRSGSIKERVEELNSLIKNPKVKCIMSTIGGMNSNSLLPYIDYEAFKKNPKIIIGYSDVTAILLAIYAKTGINTYYGPALVASFGELNPFVEWTYDYFKEINIDKIEFPYMLKKPIYWTDEYINWETQNKSKKKFNNQWLTIYKGTTRGRLIGGNLNTIQGIWGSEYMPEIKEGDILFIEDSLKDASVIEKSFSLLKVNGVLDKISGIILGKHELFDDLNTKRKPYEILLEVLGERKIPFIADFDCCHTHPMMTLPIGCEINLDATNKKISIIKDWMK</sequence>
<dbReference type="SUPFAM" id="SSF52317">
    <property type="entry name" value="Class I glutamine amidotransferase-like"/>
    <property type="match status" value="1"/>
</dbReference>
<evidence type="ECO:0000256" key="2">
    <source>
        <dbReference type="ARBA" id="ARBA00022801"/>
    </source>
</evidence>
<dbReference type="PANTHER" id="PTHR30237">
    <property type="entry name" value="MURAMOYLTETRAPEPTIDE CARBOXYPEPTIDASE"/>
    <property type="match status" value="1"/>
</dbReference>
<protein>
    <submittedName>
        <fullName evidence="5">LD-carboxypeptidase</fullName>
    </submittedName>
</protein>
<gene>
    <name evidence="5" type="ORF">GCM10008906_15720</name>
</gene>
<dbReference type="PIRSF" id="PIRSF028757">
    <property type="entry name" value="LD-carboxypeptidase"/>
    <property type="match status" value="1"/>
</dbReference>
<dbReference type="CDD" id="cd07062">
    <property type="entry name" value="Peptidase_S66_mccF_like"/>
    <property type="match status" value="1"/>
</dbReference>
<comment type="caution">
    <text evidence="5">The sequence shown here is derived from an EMBL/GenBank/DDBJ whole genome shotgun (WGS) entry which is preliminary data.</text>
</comment>
<organism evidence="5 6">
    <name type="scientific">Clostridium oceanicum</name>
    <dbReference type="NCBI Taxonomy" id="1543"/>
    <lineage>
        <taxon>Bacteria</taxon>
        <taxon>Bacillati</taxon>
        <taxon>Bacillota</taxon>
        <taxon>Clostridia</taxon>
        <taxon>Eubacteriales</taxon>
        <taxon>Clostridiaceae</taxon>
        <taxon>Clostridium</taxon>
    </lineage>
</organism>
<reference evidence="6" key="1">
    <citation type="journal article" date="2019" name="Int. J. Syst. Evol. Microbiol.">
        <title>The Global Catalogue of Microorganisms (GCM) 10K type strain sequencing project: providing services to taxonomists for standard genome sequencing and annotation.</title>
        <authorList>
            <consortium name="The Broad Institute Genomics Platform"/>
            <consortium name="The Broad Institute Genome Sequencing Center for Infectious Disease"/>
            <person name="Wu L."/>
            <person name="Ma J."/>
        </authorList>
    </citation>
    <scope>NUCLEOTIDE SEQUENCE [LARGE SCALE GENOMIC DNA]</scope>
    <source>
        <strain evidence="6">JCM 1407</strain>
    </source>
</reference>
<evidence type="ECO:0000313" key="6">
    <source>
        <dbReference type="Proteomes" id="UP001501510"/>
    </source>
</evidence>
<evidence type="ECO:0000259" key="4">
    <source>
        <dbReference type="Pfam" id="PF17676"/>
    </source>
</evidence>
<feature type="domain" description="LD-carboxypeptidase N-terminal" evidence="3">
    <location>
        <begin position="13"/>
        <end position="132"/>
    </location>
</feature>
<dbReference type="Proteomes" id="UP001501510">
    <property type="component" value="Unassembled WGS sequence"/>
</dbReference>
<dbReference type="EMBL" id="BAAACG010000008">
    <property type="protein sequence ID" value="GAA0738379.1"/>
    <property type="molecule type" value="Genomic_DNA"/>
</dbReference>
<evidence type="ECO:0000313" key="5">
    <source>
        <dbReference type="EMBL" id="GAA0738379.1"/>
    </source>
</evidence>
<feature type="domain" description="LD-carboxypeptidase C-terminal" evidence="4">
    <location>
        <begin position="203"/>
        <end position="318"/>
    </location>
</feature>
<keyword evidence="2" id="KW-0378">Hydrolase</keyword>
<evidence type="ECO:0000256" key="1">
    <source>
        <dbReference type="ARBA" id="ARBA00010233"/>
    </source>
</evidence>
<dbReference type="InterPro" id="IPR029062">
    <property type="entry name" value="Class_I_gatase-like"/>
</dbReference>
<proteinExistence type="inferred from homology"/>
<dbReference type="InterPro" id="IPR040449">
    <property type="entry name" value="Peptidase_S66_N"/>
</dbReference>
<dbReference type="InterPro" id="IPR040921">
    <property type="entry name" value="Peptidase_S66C"/>
</dbReference>
<name>A0ABP3UM46_9CLOT</name>
<accession>A0ABP3UM46</accession>
<keyword evidence="6" id="KW-1185">Reference proteome</keyword>
<dbReference type="InterPro" id="IPR003507">
    <property type="entry name" value="S66_fam"/>
</dbReference>
<dbReference type="Pfam" id="PF02016">
    <property type="entry name" value="Peptidase_S66"/>
    <property type="match status" value="1"/>
</dbReference>
<comment type="similarity">
    <text evidence="1">Belongs to the peptidase S66 family.</text>
</comment>
<dbReference type="InterPro" id="IPR027478">
    <property type="entry name" value="LdcA_N"/>
</dbReference>
<dbReference type="InterPro" id="IPR027461">
    <property type="entry name" value="Carboxypeptidase_A_C_sf"/>
</dbReference>
<dbReference type="Gene3D" id="3.40.50.10740">
    <property type="entry name" value="Class I glutamine amidotransferase-like"/>
    <property type="match status" value="1"/>
</dbReference>
<dbReference type="PANTHER" id="PTHR30237:SF5">
    <property type="entry name" value="CARBOXYPEPTIDASE VC_A0337-RELATED"/>
    <property type="match status" value="1"/>
</dbReference>
<dbReference type="Pfam" id="PF17676">
    <property type="entry name" value="Peptidase_S66C"/>
    <property type="match status" value="1"/>
</dbReference>
<evidence type="ECO:0000259" key="3">
    <source>
        <dbReference type="Pfam" id="PF02016"/>
    </source>
</evidence>
<dbReference type="SUPFAM" id="SSF141986">
    <property type="entry name" value="LD-carboxypeptidase A C-terminal domain-like"/>
    <property type="match status" value="1"/>
</dbReference>
<dbReference type="RefSeq" id="WP_343760541.1">
    <property type="nucleotide sequence ID" value="NZ_BAAACG010000008.1"/>
</dbReference>
<dbReference type="Gene3D" id="3.50.30.60">
    <property type="entry name" value="LD-carboxypeptidase A C-terminal domain-like"/>
    <property type="match status" value="1"/>
</dbReference>